<dbReference type="Proteomes" id="UP001143910">
    <property type="component" value="Unassembled WGS sequence"/>
</dbReference>
<proteinExistence type="predicted"/>
<organism evidence="1 2">
    <name type="scientific">Zarea fungicola</name>
    <dbReference type="NCBI Taxonomy" id="93591"/>
    <lineage>
        <taxon>Eukaryota</taxon>
        <taxon>Fungi</taxon>
        <taxon>Dikarya</taxon>
        <taxon>Ascomycota</taxon>
        <taxon>Pezizomycotina</taxon>
        <taxon>Sordariomycetes</taxon>
        <taxon>Hypocreomycetidae</taxon>
        <taxon>Hypocreales</taxon>
        <taxon>Cordycipitaceae</taxon>
        <taxon>Zarea</taxon>
    </lineage>
</organism>
<evidence type="ECO:0000313" key="2">
    <source>
        <dbReference type="Proteomes" id="UP001143910"/>
    </source>
</evidence>
<protein>
    <submittedName>
        <fullName evidence="1">Uncharacterized protein</fullName>
    </submittedName>
</protein>
<dbReference type="EMBL" id="JANJQO010000218">
    <property type="protein sequence ID" value="KAJ2980199.1"/>
    <property type="molecule type" value="Genomic_DNA"/>
</dbReference>
<evidence type="ECO:0000313" key="1">
    <source>
        <dbReference type="EMBL" id="KAJ2980199.1"/>
    </source>
</evidence>
<name>A0ACC1NP54_9HYPO</name>
<reference evidence="1" key="1">
    <citation type="submission" date="2022-08" db="EMBL/GenBank/DDBJ databases">
        <title>Genome Sequence of Lecanicillium fungicola.</title>
        <authorList>
            <person name="Buettner E."/>
        </authorList>
    </citation>
    <scope>NUCLEOTIDE SEQUENCE</scope>
    <source>
        <strain evidence="1">Babe33</strain>
    </source>
</reference>
<keyword evidence="2" id="KW-1185">Reference proteome</keyword>
<comment type="caution">
    <text evidence="1">The sequence shown here is derived from an EMBL/GenBank/DDBJ whole genome shotgun (WGS) entry which is preliminary data.</text>
</comment>
<accession>A0ACC1NP54</accession>
<sequence>MAPGLILSLSPDEGRKRLWDAAPHDSQASASSTAVSSAQASPLFHPVDADARAKHGASPSFGATQNTADLPPLMGDGVVEELKQALAISGEQGRRFDEIICKWEEANKMPRYMRAYSDGSLPPPRAESNRSPTPTKDTLYHGRNYQATVEDCTDAEDNGCTPRSSRSGSPPSRPGSEEPSSDRGQGQRPRVFAASAPTSPTANPALVREHTAPAAVPPVKEVRFSDRVPVVLQRRSATRDERYTGINTPAKANMHLPRETSPSPLDAKWGKLFRSRGEPTRRLANVLRGLARYLTEVYKPTYSLVLTPDKLYKFYCKYRIDKELIDLTRLFAPTSRDAMRALETLYLDMQCDYHLVQDSSPGTKERPYIPALTPEGFVQWMIVIIRAFPDQEASRLCRVIADLPLEAVSEDPEDDSGSRERLPRQISKHLFPSQPNEGALQLVTEAIRTWKHSVGAERQPPSLSRSASSTARSNTGQYLAPPLIHSDPKSREEHLNRYRRDRESDVVVEVPRSKRWTLDRRATDAGDDRSSRYAKSYSRQESPRRPKRFERDDSREPERGVYRKDRRWTMDGSEGTRYRKRDGRGSRV</sequence>
<gene>
    <name evidence="1" type="ORF">NQ176_g2781</name>
</gene>